<evidence type="ECO:0000313" key="2">
    <source>
        <dbReference type="EMBL" id="VAX20392.1"/>
    </source>
</evidence>
<keyword evidence="1" id="KW-1133">Transmembrane helix</keyword>
<organism evidence="2">
    <name type="scientific">hydrothermal vent metagenome</name>
    <dbReference type="NCBI Taxonomy" id="652676"/>
    <lineage>
        <taxon>unclassified sequences</taxon>
        <taxon>metagenomes</taxon>
        <taxon>ecological metagenomes</taxon>
    </lineage>
</organism>
<dbReference type="AlphaFoldDB" id="A0A3B1BX68"/>
<feature type="transmembrane region" description="Helical" evidence="1">
    <location>
        <begin position="77"/>
        <end position="97"/>
    </location>
</feature>
<keyword evidence="1" id="KW-0812">Transmembrane</keyword>
<feature type="transmembrane region" description="Helical" evidence="1">
    <location>
        <begin position="103"/>
        <end position="120"/>
    </location>
</feature>
<evidence type="ECO:0000256" key="1">
    <source>
        <dbReference type="SAM" id="Phobius"/>
    </source>
</evidence>
<feature type="transmembrane region" description="Helical" evidence="1">
    <location>
        <begin position="42"/>
        <end position="65"/>
    </location>
</feature>
<keyword evidence="1" id="KW-0472">Membrane</keyword>
<dbReference type="EMBL" id="UOGA01000175">
    <property type="protein sequence ID" value="VAX20392.1"/>
    <property type="molecule type" value="Genomic_DNA"/>
</dbReference>
<feature type="transmembrane region" description="Helical" evidence="1">
    <location>
        <begin position="7"/>
        <end position="30"/>
    </location>
</feature>
<name>A0A3B1BX68_9ZZZZ</name>
<protein>
    <submittedName>
        <fullName evidence="2">Uncharacterized protein</fullName>
    </submittedName>
</protein>
<reference evidence="2" key="1">
    <citation type="submission" date="2018-06" db="EMBL/GenBank/DDBJ databases">
        <authorList>
            <person name="Zhirakovskaya E."/>
        </authorList>
    </citation>
    <scope>NUCLEOTIDE SEQUENCE</scope>
</reference>
<sequence>MTNYGRLFHLFPILILAVIGVSRIYSFGLSFEGMDRDHVREYYFHISAGLFSGWVFYTGVSYFLSDISSRKFRSPELIAIVYPLLFLVLIHQTRGAINDGPATLAMAVGYLLTMTSILLCKKA</sequence>
<proteinExistence type="predicted"/>
<gene>
    <name evidence="2" type="ORF">MNBD_NITROSPINAE04-1483</name>
</gene>
<accession>A0A3B1BX68</accession>